<dbReference type="AlphaFoldDB" id="A0A6A3B937"/>
<proteinExistence type="predicted"/>
<comment type="caution">
    <text evidence="2">The sequence shown here is derived from an EMBL/GenBank/DDBJ whole genome shotgun (WGS) entry which is preliminary data.</text>
</comment>
<organism evidence="2 3">
    <name type="scientific">Hibiscus syriacus</name>
    <name type="common">Rose of Sharon</name>
    <dbReference type="NCBI Taxonomy" id="106335"/>
    <lineage>
        <taxon>Eukaryota</taxon>
        <taxon>Viridiplantae</taxon>
        <taxon>Streptophyta</taxon>
        <taxon>Embryophyta</taxon>
        <taxon>Tracheophyta</taxon>
        <taxon>Spermatophyta</taxon>
        <taxon>Magnoliopsida</taxon>
        <taxon>eudicotyledons</taxon>
        <taxon>Gunneridae</taxon>
        <taxon>Pentapetalae</taxon>
        <taxon>rosids</taxon>
        <taxon>malvids</taxon>
        <taxon>Malvales</taxon>
        <taxon>Malvaceae</taxon>
        <taxon>Malvoideae</taxon>
        <taxon>Hibiscus</taxon>
    </lineage>
</organism>
<evidence type="ECO:0000256" key="1">
    <source>
        <dbReference type="SAM" id="MobiDB-lite"/>
    </source>
</evidence>
<feature type="region of interest" description="Disordered" evidence="1">
    <location>
        <begin position="29"/>
        <end position="72"/>
    </location>
</feature>
<protein>
    <submittedName>
        <fullName evidence="2">Uncharacterized protein</fullName>
    </submittedName>
</protein>
<evidence type="ECO:0000313" key="2">
    <source>
        <dbReference type="EMBL" id="KAE8711935.1"/>
    </source>
</evidence>
<reference evidence="2" key="1">
    <citation type="submission" date="2019-09" db="EMBL/GenBank/DDBJ databases">
        <title>Draft genome information of white flower Hibiscus syriacus.</title>
        <authorList>
            <person name="Kim Y.-M."/>
        </authorList>
    </citation>
    <scope>NUCLEOTIDE SEQUENCE [LARGE SCALE GENOMIC DNA]</scope>
    <source>
        <strain evidence="2">YM2019G1</strain>
    </source>
</reference>
<sequence length="212" mass="23580">MDMKQFKLIIKLLQIPSCFRGTNLHTNQTKGEEAEGNQTIQGGSSASDAVHRVVTRRRSGTPPPKKGIGSALSTQLKKQLWLMIELPFPSKELKPPPTSYTLLNLHLTASDDNSSYLACIVPYNCLKPPSNLHSMDQNTNGNQSNEIEFPGFMRDQMSYFNELSAIFNHPPLMVEEASCICNDNTSSYTMMPSFGDVFDSGVFTFLISFFLG</sequence>
<gene>
    <name evidence="2" type="ORF">F3Y22_tig00110270pilonHSYRG00191</name>
</gene>
<dbReference type="EMBL" id="VEPZ02000905">
    <property type="protein sequence ID" value="KAE8711935.1"/>
    <property type="molecule type" value="Genomic_DNA"/>
</dbReference>
<feature type="compositionally biased region" description="Polar residues" evidence="1">
    <location>
        <begin position="36"/>
        <end position="47"/>
    </location>
</feature>
<keyword evidence="3" id="KW-1185">Reference proteome</keyword>
<evidence type="ECO:0000313" key="3">
    <source>
        <dbReference type="Proteomes" id="UP000436088"/>
    </source>
</evidence>
<accession>A0A6A3B937</accession>
<name>A0A6A3B937_HIBSY</name>
<dbReference type="Proteomes" id="UP000436088">
    <property type="component" value="Unassembled WGS sequence"/>
</dbReference>